<protein>
    <submittedName>
        <fullName evidence="1">Uncharacterized protein</fullName>
    </submittedName>
</protein>
<reference evidence="1" key="1">
    <citation type="submission" date="2020-08" db="EMBL/GenBank/DDBJ databases">
        <title>Multicomponent nature underlies the extraordinary mechanical properties of spider dragline silk.</title>
        <authorList>
            <person name="Kono N."/>
            <person name="Nakamura H."/>
            <person name="Mori M."/>
            <person name="Yoshida Y."/>
            <person name="Ohtoshi R."/>
            <person name="Malay A.D."/>
            <person name="Moran D.A.P."/>
            <person name="Tomita M."/>
            <person name="Numata K."/>
            <person name="Arakawa K."/>
        </authorList>
    </citation>
    <scope>NUCLEOTIDE SEQUENCE</scope>
</reference>
<accession>A0A8X6PCG0</accession>
<evidence type="ECO:0000313" key="1">
    <source>
        <dbReference type="EMBL" id="GFT60502.1"/>
    </source>
</evidence>
<organism evidence="1 2">
    <name type="scientific">Nephila pilipes</name>
    <name type="common">Giant wood spider</name>
    <name type="synonym">Nephila maculata</name>
    <dbReference type="NCBI Taxonomy" id="299642"/>
    <lineage>
        <taxon>Eukaryota</taxon>
        <taxon>Metazoa</taxon>
        <taxon>Ecdysozoa</taxon>
        <taxon>Arthropoda</taxon>
        <taxon>Chelicerata</taxon>
        <taxon>Arachnida</taxon>
        <taxon>Araneae</taxon>
        <taxon>Araneomorphae</taxon>
        <taxon>Entelegynae</taxon>
        <taxon>Araneoidea</taxon>
        <taxon>Nephilidae</taxon>
        <taxon>Nephila</taxon>
    </lineage>
</organism>
<dbReference type="AlphaFoldDB" id="A0A8X6PCG0"/>
<dbReference type="Proteomes" id="UP000887013">
    <property type="component" value="Unassembled WGS sequence"/>
</dbReference>
<dbReference type="EMBL" id="BMAW01067583">
    <property type="protein sequence ID" value="GFT60502.1"/>
    <property type="molecule type" value="Genomic_DNA"/>
</dbReference>
<evidence type="ECO:0000313" key="2">
    <source>
        <dbReference type="Proteomes" id="UP000887013"/>
    </source>
</evidence>
<sequence>MDGLRAAKRAWHKRGDALLCQQLPGGAAAAAVRKWQRRQRSLAAKVAEAQKGAARACKCCTACAAADGQPYKSTKRCSARFATAAKMAMGKNTARYLPSKRRLALTGLRPLILGVLA</sequence>
<name>A0A8X6PCG0_NEPPI</name>
<comment type="caution">
    <text evidence="1">The sequence shown here is derived from an EMBL/GenBank/DDBJ whole genome shotgun (WGS) entry which is preliminary data.</text>
</comment>
<keyword evidence="2" id="KW-1185">Reference proteome</keyword>
<proteinExistence type="predicted"/>
<gene>
    <name evidence="1" type="ORF">NPIL_657951</name>
</gene>